<gene>
    <name evidence="2" type="ORF">THC_1296</name>
</gene>
<protein>
    <recommendedName>
        <fullName evidence="4">Chromosome segregation protein ScpA</fullName>
    </recommendedName>
</protein>
<keyword evidence="1" id="KW-0472">Membrane</keyword>
<feature type="transmembrane region" description="Helical" evidence="1">
    <location>
        <begin position="196"/>
        <end position="215"/>
    </location>
</feature>
<name>A0A0U5B6E7_9BACT</name>
<sequence>MELIKSTSELSTKLEALRKLLLYKREELSTFQLSQVSLQILLFVRENPLPLNELFLEFLIRLSYALYIKSQLLLNLPFNGEEEEITEPAFPEKRRVFALYQVLPLNRALEEEVFLPRVNGFTEIQSVEERGDLNLLLSALLKVLEKAKAEPELYLEFEKRSLDEYLEDLRDFLHYQRIISWKEFIQKKEIQEKLDLIYYFLALLFLVFYGEAGIYQKESEDFQIFLKK</sequence>
<organism evidence="2 3">
    <name type="scientific">Caldimicrobium thiodismutans</name>
    <dbReference type="NCBI Taxonomy" id="1653476"/>
    <lineage>
        <taxon>Bacteria</taxon>
        <taxon>Pseudomonadati</taxon>
        <taxon>Thermodesulfobacteriota</taxon>
        <taxon>Thermodesulfobacteria</taxon>
        <taxon>Thermodesulfobacteriales</taxon>
        <taxon>Thermodesulfobacteriaceae</taxon>
        <taxon>Caldimicrobium</taxon>
    </lineage>
</organism>
<dbReference type="RefSeq" id="WP_068515020.1">
    <property type="nucleotide sequence ID" value="NZ_AP014945.1"/>
</dbReference>
<keyword evidence="3" id="KW-1185">Reference proteome</keyword>
<evidence type="ECO:0000313" key="3">
    <source>
        <dbReference type="Proteomes" id="UP000068196"/>
    </source>
</evidence>
<dbReference type="KEGG" id="cthi:THC_1296"/>
<accession>A0A0U5B6E7</accession>
<evidence type="ECO:0000256" key="1">
    <source>
        <dbReference type="SAM" id="Phobius"/>
    </source>
</evidence>
<evidence type="ECO:0008006" key="4">
    <source>
        <dbReference type="Google" id="ProtNLM"/>
    </source>
</evidence>
<dbReference type="STRING" id="1653476.THC_1296"/>
<proteinExistence type="predicted"/>
<keyword evidence="1" id="KW-1133">Transmembrane helix</keyword>
<dbReference type="Proteomes" id="UP000068196">
    <property type="component" value="Chromosome"/>
</dbReference>
<evidence type="ECO:0000313" key="2">
    <source>
        <dbReference type="EMBL" id="BAU23664.1"/>
    </source>
</evidence>
<reference evidence="3" key="2">
    <citation type="journal article" date="2016" name="Int. J. Syst. Evol. Microbiol.">
        <title>Caldimicrobium thiodismutans sp. nov., a sulfur-disproportionating bacterium isolated from a hot spring.</title>
        <authorList>
            <person name="Kojima H."/>
            <person name="Umezawa K."/>
            <person name="Fukui M."/>
        </authorList>
    </citation>
    <scope>NUCLEOTIDE SEQUENCE [LARGE SCALE GENOMIC DNA]</scope>
    <source>
        <strain evidence="3">TF1</strain>
    </source>
</reference>
<dbReference type="EMBL" id="AP014945">
    <property type="protein sequence ID" value="BAU23664.1"/>
    <property type="molecule type" value="Genomic_DNA"/>
</dbReference>
<reference evidence="2 3" key="1">
    <citation type="journal article" date="2016" name="Int. J. Syst. Evol. Microbiol.">
        <title>Caldimicrobium thiodismutans sp. nov., a sulfur-disproportionating bacterium isolated from a hot spring, and emended description of the genus Caldimicrobium.</title>
        <authorList>
            <person name="Kojima H."/>
            <person name="Umezawa K."/>
            <person name="Fukui M."/>
        </authorList>
    </citation>
    <scope>NUCLEOTIDE SEQUENCE [LARGE SCALE GENOMIC DNA]</scope>
    <source>
        <strain evidence="2 3">TF1</strain>
    </source>
</reference>
<keyword evidence="1" id="KW-0812">Transmembrane</keyword>
<dbReference type="AlphaFoldDB" id="A0A0U5B6E7"/>